<dbReference type="SUPFAM" id="SSF140453">
    <property type="entry name" value="EsxAB dimer-like"/>
    <property type="match status" value="1"/>
</dbReference>
<dbReference type="EMBL" id="CTEE01000003">
    <property type="protein sequence ID" value="CQD24628.1"/>
    <property type="molecule type" value="Genomic_DNA"/>
</dbReference>
<organism evidence="1 2">
    <name type="scientific">Mycobacterium lentiflavum</name>
    <dbReference type="NCBI Taxonomy" id="141349"/>
    <lineage>
        <taxon>Bacteria</taxon>
        <taxon>Bacillati</taxon>
        <taxon>Actinomycetota</taxon>
        <taxon>Actinomycetes</taxon>
        <taxon>Mycobacteriales</taxon>
        <taxon>Mycobacteriaceae</taxon>
        <taxon>Mycobacterium</taxon>
        <taxon>Mycobacterium simiae complex</taxon>
    </lineage>
</organism>
<dbReference type="OrthoDB" id="4629291at2"/>
<evidence type="ECO:0000313" key="2">
    <source>
        <dbReference type="Proteomes" id="UP000199251"/>
    </source>
</evidence>
<accession>A0A0E4CRK9</accession>
<dbReference type="RefSeq" id="WP_061559482.1">
    <property type="nucleotide sequence ID" value="NZ_CTEE01000003.1"/>
</dbReference>
<dbReference type="STRING" id="141349.BN1232_06297"/>
<protein>
    <recommendedName>
        <fullName evidence="3">ESAT-6-like protein</fullName>
    </recommendedName>
</protein>
<name>A0A0E4CRK9_MYCLN</name>
<gene>
    <name evidence="1" type="ORF">BN1232_06297</name>
</gene>
<evidence type="ECO:0000313" key="1">
    <source>
        <dbReference type="EMBL" id="CQD24628.1"/>
    </source>
</evidence>
<proteinExistence type="predicted"/>
<reference evidence="1 2" key="1">
    <citation type="submission" date="2015-03" db="EMBL/GenBank/DDBJ databases">
        <authorList>
            <person name="Urmite Genomes"/>
        </authorList>
    </citation>
    <scope>NUCLEOTIDE SEQUENCE [LARGE SCALE GENOMIC DNA]</scope>
    <source>
        <strain evidence="1 2">CSUR P1491</strain>
    </source>
</reference>
<evidence type="ECO:0008006" key="3">
    <source>
        <dbReference type="Google" id="ProtNLM"/>
    </source>
</evidence>
<dbReference type="InterPro" id="IPR036689">
    <property type="entry name" value="ESAT-6-like_sf"/>
</dbReference>
<dbReference type="Proteomes" id="UP000199251">
    <property type="component" value="Unassembled WGS sequence"/>
</dbReference>
<dbReference type="Gene3D" id="1.10.287.1060">
    <property type="entry name" value="ESAT-6-like"/>
    <property type="match status" value="1"/>
</dbReference>
<sequence length="100" mass="10731">MALNADVAQMLTGASQMTNIQQEVLTALGRYVTMNQNLTGTGFSGDAALASMATTEDINRTGQQVSQRFQSVIDMMKSSAHQYQQVNEQNRAALGSVVST</sequence>
<dbReference type="AlphaFoldDB" id="A0A0E4CRK9"/>